<dbReference type="SMART" id="SM00028">
    <property type="entry name" value="TPR"/>
    <property type="match status" value="3"/>
</dbReference>
<feature type="compositionally biased region" description="Acidic residues" evidence="1">
    <location>
        <begin position="1115"/>
        <end position="1130"/>
    </location>
</feature>
<evidence type="ECO:0000313" key="3">
    <source>
        <dbReference type="EMBL" id="KAK6972108.1"/>
    </source>
</evidence>
<dbReference type="CDD" id="cd21037">
    <property type="entry name" value="MLKL_NTD"/>
    <property type="match status" value="1"/>
</dbReference>
<evidence type="ECO:0000256" key="1">
    <source>
        <dbReference type="SAM" id="MobiDB-lite"/>
    </source>
</evidence>
<dbReference type="AlphaFoldDB" id="A0AAV9Z687"/>
<protein>
    <submittedName>
        <fullName evidence="3">Tetratricopeptide repeat family</fullName>
    </submittedName>
</protein>
<feature type="region of interest" description="Disordered" evidence="1">
    <location>
        <begin position="1135"/>
        <end position="1167"/>
    </location>
</feature>
<sequence length="1247" mass="139363">MCQWLRPVCTVHHFILHKFSDPGLQDEVFTEILPGSPARSSAAAGQGSPSCNAICPPLRSPSDFLCTSPIMDPITVTTTIITLGTFIKDLIELGEGISSSMEQVSENRRQIRNLTEDIVRALYELASLTRGKEGAFRGPELLCALESLKAEMLCVHSKCLKISPKQLPGFRGIPSHLKAWRKRDELEKQIGRLRERVQNCISQFTAFSAARTEHLAAETAHRTLRIEKRLIVDNIENQVKARRLEGLMARVMLDSEFGHCRLRETAENISATVDCIRRFVALSRLEIRHIMLPIFRLFPIHAFACTLPHSRNHCRDSFPGSCIVTGPVNEGYYEQLDLSMCFAFAGMYSEEIVWGHFKIDLLRYMAKRGYDNGTLPRMANTLSNISGAHRCRSELDIAIELSQQSLALWVEISHLLPEADNRIGYLESMLAHVKNFIVVDDDKTTMLSAAQDAVSLARPMAKALAESMVSRGTSLTTEEESNTDIFCEAFFVLAKVLSSLNRPVDSYEVFVEAFRTASSLPILNYDRNWRHDIDSFLHVICTVAEDGRLSLSMLADCVDLFHTLTRIYQKQYSFGFLHVLHAFVYSSQQPHSYHSTQHIRLFLEPTYPAAPPAIDIATSIPIDSSVLADAMRLFFADLWDVCTIPLIQNILVAHFSQAIEVLRATVQSSVFDNIMLSWVLPIASAALPRISPAQYVALLRVLVEGAKCKSSYGVPDTWTFEQWEMYLAKYFQRVCKHAARFGVVNEGISIGKELQVFLALWAILPCDAARFRDAVDLVKRKGLRYPGSGDLAPDCWSWYYLWWVIKEHILRRVGRHKEALQLVRKGVAEGIEKFWTHGPTFHLHLFILLSQLACARQQIGRPAKALEHAEKVVAVCQDVYTEDTEEDEVLCVQIHSRTIHSNCLATVGRTAEGLESAQQAVSLYTECSEHLWKNFLFTIRGQELGGNAFFALSLRLLTVNDNEEALLNGRRATELYRKLVELAPRHLPTLARSLRHLAAILWLLGQQDEAIAAFEEAVDILRKVVGPETYFLPLFGDALDELAGYLTKRGDSTGASTATSEAAAARLKFSSLPPEPEWLFMQVVDGDEDDDLNWWEWGAEQYHDALESLVSTDSADSEVDESDVAGDPEFEDALDTASTAKETEEPASAGTSEGKLSPLLVAPGDTADQPSFQVEELNDKVNSGTATAAGEAAKGTEIQGTFANILSKPVEIRLSMRSTVMDFLWWILLLLPATLFAVMYAQGIRGL</sequence>
<feature type="transmembrane region" description="Helical" evidence="2">
    <location>
        <begin position="1223"/>
        <end position="1241"/>
    </location>
</feature>
<comment type="caution">
    <text evidence="3">The sequence shown here is derived from an EMBL/GenBank/DDBJ whole genome shotgun (WGS) entry which is preliminary data.</text>
</comment>
<keyword evidence="2" id="KW-0812">Transmembrane</keyword>
<accession>A0AAV9Z687</accession>
<gene>
    <name evidence="3" type="ORF">R3P38DRAFT_634954</name>
</gene>
<organism evidence="3 4">
    <name type="scientific">Favolaschia claudopus</name>
    <dbReference type="NCBI Taxonomy" id="2862362"/>
    <lineage>
        <taxon>Eukaryota</taxon>
        <taxon>Fungi</taxon>
        <taxon>Dikarya</taxon>
        <taxon>Basidiomycota</taxon>
        <taxon>Agaricomycotina</taxon>
        <taxon>Agaricomycetes</taxon>
        <taxon>Agaricomycetidae</taxon>
        <taxon>Agaricales</taxon>
        <taxon>Marasmiineae</taxon>
        <taxon>Mycenaceae</taxon>
        <taxon>Favolaschia</taxon>
    </lineage>
</organism>
<reference evidence="3 4" key="1">
    <citation type="journal article" date="2024" name="J Genomics">
        <title>Draft genome sequencing and assembly of Favolaschia claudopus CIRM-BRFM 2984 isolated from oak limbs.</title>
        <authorList>
            <person name="Navarro D."/>
            <person name="Drula E."/>
            <person name="Chaduli D."/>
            <person name="Cazenave R."/>
            <person name="Ahrendt S."/>
            <person name="Wang J."/>
            <person name="Lipzen A."/>
            <person name="Daum C."/>
            <person name="Barry K."/>
            <person name="Grigoriev I.V."/>
            <person name="Favel A."/>
            <person name="Rosso M.N."/>
            <person name="Martin F."/>
        </authorList>
    </citation>
    <scope>NUCLEOTIDE SEQUENCE [LARGE SCALE GENOMIC DNA]</scope>
    <source>
        <strain evidence="3 4">CIRM-BRFM 2984</strain>
    </source>
</reference>
<keyword evidence="2" id="KW-0472">Membrane</keyword>
<dbReference type="InterPro" id="IPR059179">
    <property type="entry name" value="MLKL-like_MCAfunc"/>
</dbReference>
<name>A0AAV9Z687_9AGAR</name>
<dbReference type="Gene3D" id="1.25.40.10">
    <property type="entry name" value="Tetratricopeptide repeat domain"/>
    <property type="match status" value="2"/>
</dbReference>
<evidence type="ECO:0000313" key="4">
    <source>
        <dbReference type="Proteomes" id="UP001362999"/>
    </source>
</evidence>
<dbReference type="InterPro" id="IPR011990">
    <property type="entry name" value="TPR-like_helical_dom_sf"/>
</dbReference>
<dbReference type="InterPro" id="IPR019734">
    <property type="entry name" value="TPR_rpt"/>
</dbReference>
<dbReference type="EMBL" id="JAWWNJ010000194">
    <property type="protein sequence ID" value="KAK6972108.1"/>
    <property type="molecule type" value="Genomic_DNA"/>
</dbReference>
<proteinExistence type="predicted"/>
<dbReference type="Proteomes" id="UP001362999">
    <property type="component" value="Unassembled WGS sequence"/>
</dbReference>
<dbReference type="SUPFAM" id="SSF48452">
    <property type="entry name" value="TPR-like"/>
    <property type="match status" value="1"/>
</dbReference>
<evidence type="ECO:0000256" key="2">
    <source>
        <dbReference type="SAM" id="Phobius"/>
    </source>
</evidence>
<dbReference type="Pfam" id="PF13374">
    <property type="entry name" value="TPR_10"/>
    <property type="match status" value="1"/>
</dbReference>
<feature type="region of interest" description="Disordered" evidence="1">
    <location>
        <begin position="1111"/>
        <end position="1130"/>
    </location>
</feature>
<keyword evidence="2" id="KW-1133">Transmembrane helix</keyword>
<keyword evidence="4" id="KW-1185">Reference proteome</keyword>